<dbReference type="InterPro" id="IPR044925">
    <property type="entry name" value="His-Me_finger_sf"/>
</dbReference>
<dbReference type="InterPro" id="IPR039015">
    <property type="entry name" value="ENDOD1"/>
</dbReference>
<evidence type="ECO:0000256" key="1">
    <source>
        <dbReference type="SAM" id="SignalP"/>
    </source>
</evidence>
<accession>A0A3B3CW31</accession>
<feature type="domain" description="ENPP1-3/EXOG-like endonuclease/phosphodiesterase" evidence="2">
    <location>
        <begin position="58"/>
        <end position="251"/>
    </location>
</feature>
<evidence type="ECO:0000259" key="3">
    <source>
        <dbReference type="SMART" id="SM00892"/>
    </source>
</evidence>
<proteinExistence type="predicted"/>
<dbReference type="GO" id="GO:0003676">
    <property type="term" value="F:nucleic acid binding"/>
    <property type="evidence" value="ECO:0007669"/>
    <property type="project" value="InterPro"/>
</dbReference>
<dbReference type="Proteomes" id="UP000261560">
    <property type="component" value="Unplaced"/>
</dbReference>
<evidence type="ECO:0000259" key="2">
    <source>
        <dbReference type="SMART" id="SM00477"/>
    </source>
</evidence>
<dbReference type="GeneTree" id="ENSGT01030000234592"/>
<reference evidence="4" key="2">
    <citation type="submission" date="2025-09" db="UniProtKB">
        <authorList>
            <consortium name="Ensembl"/>
        </authorList>
    </citation>
    <scope>IDENTIFICATION</scope>
</reference>
<dbReference type="PaxDb" id="30732-ENSOMEP00000021535"/>
<dbReference type="SUPFAM" id="SSF54060">
    <property type="entry name" value="His-Me finger endonucleases"/>
    <property type="match status" value="1"/>
</dbReference>
<sequence>FYLLVFSALSVVFVVRSISDCADFLLNQSPPQIPNILKNGKILDQIRYKPICQTYRNTRTFLTLYDTEERIPVFSAIKFVQDKKPGNRPKNRKWMIEPQASNSDYKNSVRHNRGHVCPSAYASNETTKASTFTLTNVVPQVITFNSGSWEKMETCTKCFMEKFCKNNNGAIEGFVVTGAKPGESKLKDHVNIPSKMWSAFCCYSTSKKAWLASAHWSENVHEPKNSYMQTKTLKELYKELGKNYFLSISYN</sequence>
<dbReference type="SMART" id="SM00892">
    <property type="entry name" value="Endonuclease_NS"/>
    <property type="match status" value="1"/>
</dbReference>
<dbReference type="InterPro" id="IPR001604">
    <property type="entry name" value="Endo_G_ENPP1-like_dom"/>
</dbReference>
<feature type="chain" id="PRO_5017236922" evidence="1">
    <location>
        <begin position="18"/>
        <end position="251"/>
    </location>
</feature>
<feature type="domain" description="DNA/RNA non-specific endonuclease/pyrophosphatase/phosphodiesterase" evidence="3">
    <location>
        <begin position="57"/>
        <end position="251"/>
    </location>
</feature>
<dbReference type="InterPro" id="IPR020821">
    <property type="entry name" value="ENPP1-3/EXOG-like_nuc-like"/>
</dbReference>
<name>A0A3B3CW31_ORYME</name>
<keyword evidence="5" id="KW-1185">Reference proteome</keyword>
<keyword evidence="1" id="KW-0732">Signal</keyword>
<dbReference type="OMA" id="FPNSHAH"/>
<dbReference type="PANTHER" id="PTHR21472">
    <property type="entry name" value="ENDONUCLEASE DOMAIN-CONTAINING 1 PROTEIN ENDOD1"/>
    <property type="match status" value="1"/>
</dbReference>
<dbReference type="SMART" id="SM00477">
    <property type="entry name" value="NUC"/>
    <property type="match status" value="1"/>
</dbReference>
<dbReference type="STRING" id="30732.ENSOMEP00000021535"/>
<feature type="signal peptide" evidence="1">
    <location>
        <begin position="1"/>
        <end position="17"/>
    </location>
</feature>
<dbReference type="Ensembl" id="ENSOMET00000031219.1">
    <property type="protein sequence ID" value="ENSOMEP00000021535.1"/>
    <property type="gene ID" value="ENSOMEG00000023425.1"/>
</dbReference>
<reference evidence="4" key="1">
    <citation type="submission" date="2025-08" db="UniProtKB">
        <authorList>
            <consortium name="Ensembl"/>
        </authorList>
    </citation>
    <scope>IDENTIFICATION</scope>
</reference>
<organism evidence="4 5">
    <name type="scientific">Oryzias melastigma</name>
    <name type="common">Marine medaka</name>
    <dbReference type="NCBI Taxonomy" id="30732"/>
    <lineage>
        <taxon>Eukaryota</taxon>
        <taxon>Metazoa</taxon>
        <taxon>Chordata</taxon>
        <taxon>Craniata</taxon>
        <taxon>Vertebrata</taxon>
        <taxon>Euteleostomi</taxon>
        <taxon>Actinopterygii</taxon>
        <taxon>Neopterygii</taxon>
        <taxon>Teleostei</taxon>
        <taxon>Neoteleostei</taxon>
        <taxon>Acanthomorphata</taxon>
        <taxon>Ovalentaria</taxon>
        <taxon>Atherinomorphae</taxon>
        <taxon>Beloniformes</taxon>
        <taxon>Adrianichthyidae</taxon>
        <taxon>Oryziinae</taxon>
        <taxon>Oryzias</taxon>
    </lineage>
</organism>
<evidence type="ECO:0000313" key="4">
    <source>
        <dbReference type="Ensembl" id="ENSOMEP00000021535.1"/>
    </source>
</evidence>
<dbReference type="Gene3D" id="3.40.570.10">
    <property type="entry name" value="Extracellular Endonuclease, subunit A"/>
    <property type="match status" value="1"/>
</dbReference>
<dbReference type="InterPro" id="IPR044929">
    <property type="entry name" value="DNA/RNA_non-sp_Endonuclease_sf"/>
</dbReference>
<protein>
    <submittedName>
        <fullName evidence="4">Uncharacterized protein</fullName>
    </submittedName>
</protein>
<dbReference type="AlphaFoldDB" id="A0A3B3CW31"/>
<dbReference type="GO" id="GO:0016787">
    <property type="term" value="F:hydrolase activity"/>
    <property type="evidence" value="ECO:0007669"/>
    <property type="project" value="InterPro"/>
</dbReference>
<dbReference type="Pfam" id="PF01223">
    <property type="entry name" value="Endonuclease_NS"/>
    <property type="match status" value="1"/>
</dbReference>
<dbReference type="GO" id="GO:0046872">
    <property type="term" value="F:metal ion binding"/>
    <property type="evidence" value="ECO:0007669"/>
    <property type="project" value="InterPro"/>
</dbReference>
<dbReference type="PANTHER" id="PTHR21472:SF15">
    <property type="entry name" value="ENDONUCLEASE DOMAIN-CONTAINING 1 PROTEIN-RELATED"/>
    <property type="match status" value="1"/>
</dbReference>
<evidence type="ECO:0000313" key="5">
    <source>
        <dbReference type="Proteomes" id="UP000261560"/>
    </source>
</evidence>